<dbReference type="Proteomes" id="UP001249020">
    <property type="component" value="Unassembled WGS sequence"/>
</dbReference>
<evidence type="ECO:0000313" key="2">
    <source>
        <dbReference type="Proteomes" id="UP001249020"/>
    </source>
</evidence>
<protein>
    <recommendedName>
        <fullName evidence="3">Phytase-like domain-containing protein</fullName>
    </recommendedName>
</protein>
<organism evidence="1 2">
    <name type="scientific">Brumicola blandensis</name>
    <dbReference type="NCBI Taxonomy" id="3075611"/>
    <lineage>
        <taxon>Bacteria</taxon>
        <taxon>Pseudomonadati</taxon>
        <taxon>Pseudomonadota</taxon>
        <taxon>Gammaproteobacteria</taxon>
        <taxon>Alteromonadales</taxon>
        <taxon>Alteromonadaceae</taxon>
        <taxon>Brumicola</taxon>
    </lineage>
</organism>
<accession>A0AAW8R5L2</accession>
<reference evidence="1 2" key="1">
    <citation type="submission" date="2023-09" db="EMBL/GenBank/DDBJ databases">
        <authorList>
            <person name="Rey-Velasco X."/>
        </authorList>
    </citation>
    <scope>NUCLEOTIDE SEQUENCE [LARGE SCALE GENOMIC DNA]</scope>
    <source>
        <strain evidence="1 2">W409</strain>
    </source>
</reference>
<dbReference type="AlphaFoldDB" id="A0AAW8R5L2"/>
<evidence type="ECO:0000313" key="1">
    <source>
        <dbReference type="EMBL" id="MDT0584195.1"/>
    </source>
</evidence>
<evidence type="ECO:0008006" key="3">
    <source>
        <dbReference type="Google" id="ProtNLM"/>
    </source>
</evidence>
<name>A0AAW8R5L2_9ALTE</name>
<comment type="caution">
    <text evidence="1">The sequence shown here is derived from an EMBL/GenBank/DDBJ whole genome shotgun (WGS) entry which is preliminary data.</text>
</comment>
<gene>
    <name evidence="1" type="ORF">RM544_16730</name>
</gene>
<dbReference type="RefSeq" id="WP_311362968.1">
    <property type="nucleotide sequence ID" value="NZ_JAVRIE010000008.1"/>
</dbReference>
<proteinExistence type="predicted"/>
<sequence length="396" mass="43661">MTVSVTLFLSLLGCHAGQPSVEPSDTAIPTSEVITLHGEWIIDTYEDVMLDPQTSGLKYANGYLYSLSDGSAHETQTRRLHQIDMQRAKITQKFGPTTFHPRVQESCFYSYLSNKPDYEALVPVPNREASGDSGEKVNAWIFVTEDASRSEPLSAACQSKYAQTGSTLFPTLVVRLEAGDTGLVVTHARPVQFPTKLSLNDKQFVEVGDFPNDGIEGLALKRDGTLLLGLEKDSEGQPRVFELEMDSEFWSSSDFAIARDSGLLLPQFESGNHPINGMDVYYPSAESDGYLFAAARNDNELWIVDLAKRKATQRIKLAFTAPSLGGALETGEACATSYVMNNASIEGLAVVDQEVWMVNDPWKVNYMKNVVCPSDESRYKLMAPLLFKVDITAIMP</sequence>
<dbReference type="SUPFAM" id="SSF50956">
    <property type="entry name" value="Thermostable phytase (3-phytase)"/>
    <property type="match status" value="1"/>
</dbReference>
<keyword evidence="2" id="KW-1185">Reference proteome</keyword>
<dbReference type="EMBL" id="JAVRIE010000008">
    <property type="protein sequence ID" value="MDT0584195.1"/>
    <property type="molecule type" value="Genomic_DNA"/>
</dbReference>